<dbReference type="AlphaFoldDB" id="A0AAV5L494"/>
<dbReference type="EMBL" id="BPVZ01000093">
    <property type="protein sequence ID" value="GKV31912.1"/>
    <property type="molecule type" value="Genomic_DNA"/>
</dbReference>
<dbReference type="Proteomes" id="UP001054252">
    <property type="component" value="Unassembled WGS sequence"/>
</dbReference>
<sequence>MNLFLVLPLPLRLYGWSFETLGTENLKALLVNIGLCIKTSKREDDSRG</sequence>
<accession>A0AAV5L494</accession>
<gene>
    <name evidence="1" type="ORF">SLEP1_g40566</name>
</gene>
<keyword evidence="2" id="KW-1185">Reference proteome</keyword>
<reference evidence="1 2" key="1">
    <citation type="journal article" date="2021" name="Commun. Biol.">
        <title>The genome of Shorea leprosula (Dipterocarpaceae) highlights the ecological relevance of drought in aseasonal tropical rainforests.</title>
        <authorList>
            <person name="Ng K.K.S."/>
            <person name="Kobayashi M.J."/>
            <person name="Fawcett J.A."/>
            <person name="Hatakeyama M."/>
            <person name="Paape T."/>
            <person name="Ng C.H."/>
            <person name="Ang C.C."/>
            <person name="Tnah L.H."/>
            <person name="Lee C.T."/>
            <person name="Nishiyama T."/>
            <person name="Sese J."/>
            <person name="O'Brien M.J."/>
            <person name="Copetti D."/>
            <person name="Mohd Noor M.I."/>
            <person name="Ong R.C."/>
            <person name="Putra M."/>
            <person name="Sireger I.Z."/>
            <person name="Indrioko S."/>
            <person name="Kosugi Y."/>
            <person name="Izuno A."/>
            <person name="Isagi Y."/>
            <person name="Lee S.L."/>
            <person name="Shimizu K.K."/>
        </authorList>
    </citation>
    <scope>NUCLEOTIDE SEQUENCE [LARGE SCALE GENOMIC DNA]</scope>
    <source>
        <strain evidence="1">214</strain>
    </source>
</reference>
<name>A0AAV5L494_9ROSI</name>
<organism evidence="1 2">
    <name type="scientific">Rubroshorea leprosula</name>
    <dbReference type="NCBI Taxonomy" id="152421"/>
    <lineage>
        <taxon>Eukaryota</taxon>
        <taxon>Viridiplantae</taxon>
        <taxon>Streptophyta</taxon>
        <taxon>Embryophyta</taxon>
        <taxon>Tracheophyta</taxon>
        <taxon>Spermatophyta</taxon>
        <taxon>Magnoliopsida</taxon>
        <taxon>eudicotyledons</taxon>
        <taxon>Gunneridae</taxon>
        <taxon>Pentapetalae</taxon>
        <taxon>rosids</taxon>
        <taxon>malvids</taxon>
        <taxon>Malvales</taxon>
        <taxon>Dipterocarpaceae</taxon>
        <taxon>Rubroshorea</taxon>
    </lineage>
</organism>
<evidence type="ECO:0000313" key="2">
    <source>
        <dbReference type="Proteomes" id="UP001054252"/>
    </source>
</evidence>
<proteinExistence type="predicted"/>
<evidence type="ECO:0000313" key="1">
    <source>
        <dbReference type="EMBL" id="GKV31912.1"/>
    </source>
</evidence>
<protein>
    <submittedName>
        <fullName evidence="1">Uncharacterized protein</fullName>
    </submittedName>
</protein>
<comment type="caution">
    <text evidence="1">The sequence shown here is derived from an EMBL/GenBank/DDBJ whole genome shotgun (WGS) entry which is preliminary data.</text>
</comment>